<sequence length="375" mass="39827">MSEQAKPDEEIEGVTFFATNDEAERICRLPHNADFTDQIPKEYKGRVLYVPGDYNPRNRKPGDRKPFLFLGILPTDDVSLSDKRNPERYDGLKCEFYLLDGVLSLKKLALDRTNELFVNGEQIKGVRNETDCGVTIMALGKPDIVAFGTDKLAAGFVLKRGSPDMESCGKFCKPKALPPPPAQQQQPPPNPVPSSLPATTEPRGQSQSQSQNPSQTKAHAQTIVLPKLDTPQTRQRNTIPEPDSAVSPRTIVVPIPKAHPTQASVHPDAGVGGGGGGGGELKRRLSDNSTEEHQPKATRVQQVDVRPTTPGSGASPAAAALAAQDTKKNTSGGPAALGSTPAAITAAEKKKKANDPAAGGLGVVSTAGKSKEDIK</sequence>
<dbReference type="Proteomes" id="UP001287356">
    <property type="component" value="Unassembled WGS sequence"/>
</dbReference>
<reference evidence="2" key="1">
    <citation type="journal article" date="2023" name="Mol. Phylogenet. Evol.">
        <title>Genome-scale phylogeny and comparative genomics of the fungal order Sordariales.</title>
        <authorList>
            <person name="Hensen N."/>
            <person name="Bonometti L."/>
            <person name="Westerberg I."/>
            <person name="Brannstrom I.O."/>
            <person name="Guillou S."/>
            <person name="Cros-Aarteil S."/>
            <person name="Calhoun S."/>
            <person name="Haridas S."/>
            <person name="Kuo A."/>
            <person name="Mondo S."/>
            <person name="Pangilinan J."/>
            <person name="Riley R."/>
            <person name="LaButti K."/>
            <person name="Andreopoulos B."/>
            <person name="Lipzen A."/>
            <person name="Chen C."/>
            <person name="Yan M."/>
            <person name="Daum C."/>
            <person name="Ng V."/>
            <person name="Clum A."/>
            <person name="Steindorff A."/>
            <person name="Ohm R.A."/>
            <person name="Martin F."/>
            <person name="Silar P."/>
            <person name="Natvig D.O."/>
            <person name="Lalanne C."/>
            <person name="Gautier V."/>
            <person name="Ament-Velasquez S.L."/>
            <person name="Kruys A."/>
            <person name="Hutchinson M.I."/>
            <person name="Powell A.J."/>
            <person name="Barry K."/>
            <person name="Miller A.N."/>
            <person name="Grigoriev I.V."/>
            <person name="Debuchy R."/>
            <person name="Gladieux P."/>
            <person name="Hiltunen Thoren M."/>
            <person name="Johannesson H."/>
        </authorList>
    </citation>
    <scope>NUCLEOTIDE SEQUENCE</scope>
    <source>
        <strain evidence="2">CBS 958.72</strain>
    </source>
</reference>
<feature type="compositionally biased region" description="Gly residues" evidence="1">
    <location>
        <begin position="270"/>
        <end position="279"/>
    </location>
</feature>
<evidence type="ECO:0000313" key="3">
    <source>
        <dbReference type="Proteomes" id="UP001287356"/>
    </source>
</evidence>
<dbReference type="AlphaFoldDB" id="A0AAE0KBM1"/>
<gene>
    <name evidence="2" type="ORF">B0T24DRAFT_679129</name>
</gene>
<feature type="compositionally biased region" description="Low complexity" evidence="1">
    <location>
        <begin position="205"/>
        <end position="215"/>
    </location>
</feature>
<proteinExistence type="predicted"/>
<protein>
    <submittedName>
        <fullName evidence="2">Uncharacterized protein</fullName>
    </submittedName>
</protein>
<dbReference type="EMBL" id="JAULSN010000004">
    <property type="protein sequence ID" value="KAK3373719.1"/>
    <property type="molecule type" value="Genomic_DNA"/>
</dbReference>
<feature type="region of interest" description="Disordered" evidence="1">
    <location>
        <begin position="169"/>
        <end position="375"/>
    </location>
</feature>
<evidence type="ECO:0000256" key="1">
    <source>
        <dbReference type="SAM" id="MobiDB-lite"/>
    </source>
</evidence>
<keyword evidence="3" id="KW-1185">Reference proteome</keyword>
<name>A0AAE0KBM1_9PEZI</name>
<feature type="compositionally biased region" description="Basic and acidic residues" evidence="1">
    <location>
        <begin position="280"/>
        <end position="295"/>
    </location>
</feature>
<accession>A0AAE0KBM1</accession>
<feature type="compositionally biased region" description="Pro residues" evidence="1">
    <location>
        <begin position="176"/>
        <end position="194"/>
    </location>
</feature>
<reference evidence="2" key="2">
    <citation type="submission" date="2023-06" db="EMBL/GenBank/DDBJ databases">
        <authorList>
            <consortium name="Lawrence Berkeley National Laboratory"/>
            <person name="Haridas S."/>
            <person name="Hensen N."/>
            <person name="Bonometti L."/>
            <person name="Westerberg I."/>
            <person name="Brannstrom I.O."/>
            <person name="Guillou S."/>
            <person name="Cros-Aarteil S."/>
            <person name="Calhoun S."/>
            <person name="Kuo A."/>
            <person name="Mondo S."/>
            <person name="Pangilinan J."/>
            <person name="Riley R."/>
            <person name="Labutti K."/>
            <person name="Andreopoulos B."/>
            <person name="Lipzen A."/>
            <person name="Chen C."/>
            <person name="Yanf M."/>
            <person name="Daum C."/>
            <person name="Ng V."/>
            <person name="Clum A."/>
            <person name="Steindorff A."/>
            <person name="Ohm R."/>
            <person name="Martin F."/>
            <person name="Silar P."/>
            <person name="Natvig D."/>
            <person name="Lalanne C."/>
            <person name="Gautier V."/>
            <person name="Ament-Velasquez S.L."/>
            <person name="Kruys A."/>
            <person name="Hutchinson M.I."/>
            <person name="Powell A.J."/>
            <person name="Barry K."/>
            <person name="Miller A.N."/>
            <person name="Grigoriev I.V."/>
            <person name="Debuchy R."/>
            <person name="Gladieux P."/>
            <person name="Thoren M.H."/>
            <person name="Johannesson H."/>
        </authorList>
    </citation>
    <scope>NUCLEOTIDE SEQUENCE</scope>
    <source>
        <strain evidence="2">CBS 958.72</strain>
    </source>
</reference>
<comment type="caution">
    <text evidence="2">The sequence shown here is derived from an EMBL/GenBank/DDBJ whole genome shotgun (WGS) entry which is preliminary data.</text>
</comment>
<feature type="compositionally biased region" description="Low complexity" evidence="1">
    <location>
        <begin position="310"/>
        <end position="323"/>
    </location>
</feature>
<organism evidence="2 3">
    <name type="scientific">Lasiosphaeria ovina</name>
    <dbReference type="NCBI Taxonomy" id="92902"/>
    <lineage>
        <taxon>Eukaryota</taxon>
        <taxon>Fungi</taxon>
        <taxon>Dikarya</taxon>
        <taxon>Ascomycota</taxon>
        <taxon>Pezizomycotina</taxon>
        <taxon>Sordariomycetes</taxon>
        <taxon>Sordariomycetidae</taxon>
        <taxon>Sordariales</taxon>
        <taxon>Lasiosphaeriaceae</taxon>
        <taxon>Lasiosphaeria</taxon>
    </lineage>
</organism>
<evidence type="ECO:0000313" key="2">
    <source>
        <dbReference type="EMBL" id="KAK3373719.1"/>
    </source>
</evidence>